<sequence>MSVLKFKLILIVDDEELILNMLSEVLAEMSERIVTARNGQQALETARSEKPDLIISDIMMPEKTGLELLQDVRNDEKLVDVPFILLTVKDSTRDLLNGYSKGADYYLPKPFDYKNLCDAIQRAVVVRKK</sequence>
<proteinExistence type="predicted"/>
<evidence type="ECO:0000256" key="2">
    <source>
        <dbReference type="PROSITE-ProRule" id="PRU00169"/>
    </source>
</evidence>
<dbReference type="CDD" id="cd17574">
    <property type="entry name" value="REC_OmpR"/>
    <property type="match status" value="1"/>
</dbReference>
<evidence type="ECO:0000313" key="4">
    <source>
        <dbReference type="EMBL" id="MFC1850787.1"/>
    </source>
</evidence>
<evidence type="ECO:0000256" key="1">
    <source>
        <dbReference type="ARBA" id="ARBA00022553"/>
    </source>
</evidence>
<evidence type="ECO:0000313" key="5">
    <source>
        <dbReference type="Proteomes" id="UP001594351"/>
    </source>
</evidence>
<dbReference type="Proteomes" id="UP001594351">
    <property type="component" value="Unassembled WGS sequence"/>
</dbReference>
<evidence type="ECO:0000259" key="3">
    <source>
        <dbReference type="PROSITE" id="PS50110"/>
    </source>
</evidence>
<dbReference type="InterPro" id="IPR050595">
    <property type="entry name" value="Bact_response_regulator"/>
</dbReference>
<dbReference type="SMART" id="SM00448">
    <property type="entry name" value="REC"/>
    <property type="match status" value="1"/>
</dbReference>
<keyword evidence="1 2" id="KW-0597">Phosphoprotein</keyword>
<dbReference type="PROSITE" id="PS50110">
    <property type="entry name" value="RESPONSE_REGULATORY"/>
    <property type="match status" value="1"/>
</dbReference>
<accession>A0ABV6YX56</accession>
<dbReference type="Gene3D" id="3.40.50.2300">
    <property type="match status" value="1"/>
</dbReference>
<organism evidence="4 5">
    <name type="scientific">candidate division CSSED10-310 bacterium</name>
    <dbReference type="NCBI Taxonomy" id="2855610"/>
    <lineage>
        <taxon>Bacteria</taxon>
        <taxon>Bacteria division CSSED10-310</taxon>
    </lineage>
</organism>
<name>A0ABV6YX56_UNCC1</name>
<dbReference type="EMBL" id="JBHPBY010000124">
    <property type="protein sequence ID" value="MFC1850787.1"/>
    <property type="molecule type" value="Genomic_DNA"/>
</dbReference>
<protein>
    <submittedName>
        <fullName evidence="4">Response regulator</fullName>
    </submittedName>
</protein>
<keyword evidence="5" id="KW-1185">Reference proteome</keyword>
<dbReference type="PANTHER" id="PTHR44591">
    <property type="entry name" value="STRESS RESPONSE REGULATOR PROTEIN 1"/>
    <property type="match status" value="1"/>
</dbReference>
<feature type="modified residue" description="4-aspartylphosphate" evidence="2">
    <location>
        <position position="57"/>
    </location>
</feature>
<dbReference type="InterPro" id="IPR011006">
    <property type="entry name" value="CheY-like_superfamily"/>
</dbReference>
<dbReference type="PANTHER" id="PTHR44591:SF3">
    <property type="entry name" value="RESPONSE REGULATORY DOMAIN-CONTAINING PROTEIN"/>
    <property type="match status" value="1"/>
</dbReference>
<gene>
    <name evidence="4" type="ORF">ACFL27_11390</name>
</gene>
<comment type="caution">
    <text evidence="4">The sequence shown here is derived from an EMBL/GenBank/DDBJ whole genome shotgun (WGS) entry which is preliminary data.</text>
</comment>
<dbReference type="Pfam" id="PF00072">
    <property type="entry name" value="Response_reg"/>
    <property type="match status" value="1"/>
</dbReference>
<reference evidence="4 5" key="1">
    <citation type="submission" date="2024-09" db="EMBL/GenBank/DDBJ databases">
        <title>Laminarin stimulates single cell rates of sulfate reduction while oxygen inhibits transcriptomic activity in coastal marine sediment.</title>
        <authorList>
            <person name="Lindsay M."/>
            <person name="Orcutt B."/>
            <person name="Emerson D."/>
            <person name="Stepanauskas R."/>
            <person name="D'Angelo T."/>
        </authorList>
    </citation>
    <scope>NUCLEOTIDE SEQUENCE [LARGE SCALE GENOMIC DNA]</scope>
    <source>
        <strain evidence="4">SAG AM-311-K15</strain>
    </source>
</reference>
<dbReference type="SUPFAM" id="SSF52172">
    <property type="entry name" value="CheY-like"/>
    <property type="match status" value="1"/>
</dbReference>
<feature type="domain" description="Response regulatory" evidence="3">
    <location>
        <begin position="8"/>
        <end position="124"/>
    </location>
</feature>
<dbReference type="InterPro" id="IPR001789">
    <property type="entry name" value="Sig_transdc_resp-reg_receiver"/>
</dbReference>